<dbReference type="AlphaFoldDB" id="W0RRF1"/>
<protein>
    <submittedName>
        <fullName evidence="2">Uncharacterized protein</fullName>
    </submittedName>
</protein>
<name>W0RRF1_9BACT</name>
<geneLocation type="plasmid" evidence="2 3">
    <name>1</name>
</geneLocation>
<feature type="transmembrane region" description="Helical" evidence="1">
    <location>
        <begin position="120"/>
        <end position="138"/>
    </location>
</feature>
<feature type="transmembrane region" description="Helical" evidence="1">
    <location>
        <begin position="95"/>
        <end position="114"/>
    </location>
</feature>
<evidence type="ECO:0000313" key="3">
    <source>
        <dbReference type="Proteomes" id="UP000019151"/>
    </source>
</evidence>
<reference evidence="2 3" key="1">
    <citation type="journal article" date="2014" name="Genome Announc.">
        <title>Genome Sequence and Methylome of Soil Bacterium Gemmatirosa kalamazoonensis KBS708T, a Member of the Rarely Cultivated Gemmatimonadetes Phylum.</title>
        <authorList>
            <person name="Debruyn J.M."/>
            <person name="Radosevich M."/>
            <person name="Wommack K.E."/>
            <person name="Polson S.W."/>
            <person name="Hauser L.J."/>
            <person name="Fawaz M.N."/>
            <person name="Korlach J."/>
            <person name="Tsai Y.C."/>
        </authorList>
    </citation>
    <scope>NUCLEOTIDE SEQUENCE [LARGE SCALE GENOMIC DNA]</scope>
    <source>
        <strain evidence="2 3">KBS708</strain>
        <plasmid evidence="3">Plasmid 1</plasmid>
    </source>
</reference>
<dbReference type="KEGG" id="gba:J421_5360"/>
<accession>W0RRF1</accession>
<keyword evidence="1" id="KW-0812">Transmembrane</keyword>
<proteinExistence type="predicted"/>
<dbReference type="InParanoid" id="W0RRF1"/>
<evidence type="ECO:0000313" key="2">
    <source>
        <dbReference type="EMBL" id="AHG92895.1"/>
    </source>
</evidence>
<sequence length="155" mass="15212">MLAGIWAALTAALVPLAWFGVEAFWQGAVQGPTPASPVPPGTGGGIVLTLAAGLGEALALALPTLVALGALALFALPLALAWLALPPVRRGSFQWLALAGVALGALAVTSPAPAAPWAQVVLFIAPAVISAGVLHTLVTELVARAAAPTSAPPGV</sequence>
<keyword evidence="1" id="KW-0472">Membrane</keyword>
<dbReference type="HOGENOM" id="CLU_1692970_0_0_0"/>
<feature type="transmembrane region" description="Helical" evidence="1">
    <location>
        <begin position="57"/>
        <end position="83"/>
    </location>
</feature>
<evidence type="ECO:0000256" key="1">
    <source>
        <dbReference type="SAM" id="Phobius"/>
    </source>
</evidence>
<dbReference type="Proteomes" id="UP000019151">
    <property type="component" value="Plasmid 1"/>
</dbReference>
<keyword evidence="2" id="KW-0614">Plasmid</keyword>
<gene>
    <name evidence="2" type="ORF">J421_5360</name>
</gene>
<dbReference type="EMBL" id="CP007129">
    <property type="protein sequence ID" value="AHG92895.1"/>
    <property type="molecule type" value="Genomic_DNA"/>
</dbReference>
<keyword evidence="1" id="KW-1133">Transmembrane helix</keyword>
<organism evidence="2 3">
    <name type="scientific">Gemmatirosa kalamazoonensis</name>
    <dbReference type="NCBI Taxonomy" id="861299"/>
    <lineage>
        <taxon>Bacteria</taxon>
        <taxon>Pseudomonadati</taxon>
        <taxon>Gemmatimonadota</taxon>
        <taxon>Gemmatimonadia</taxon>
        <taxon>Gemmatimonadales</taxon>
        <taxon>Gemmatimonadaceae</taxon>
        <taxon>Gemmatirosa</taxon>
    </lineage>
</organism>
<keyword evidence="3" id="KW-1185">Reference proteome</keyword>